<evidence type="ECO:0000259" key="1">
    <source>
        <dbReference type="Pfam" id="PF04480"/>
    </source>
</evidence>
<dbReference type="GO" id="GO:0008168">
    <property type="term" value="F:methyltransferase activity"/>
    <property type="evidence" value="ECO:0007669"/>
    <property type="project" value="UniProtKB-KW"/>
</dbReference>
<comment type="caution">
    <text evidence="2">The sequence shown here is derived from an EMBL/GenBank/DDBJ whole genome shotgun (WGS) entry which is preliminary data.</text>
</comment>
<dbReference type="EMBL" id="QNUL01000053">
    <property type="protein sequence ID" value="REA54983.1"/>
    <property type="molecule type" value="Genomic_DNA"/>
</dbReference>
<dbReference type="Proteomes" id="UP000256373">
    <property type="component" value="Unassembled WGS sequence"/>
</dbReference>
<proteinExistence type="predicted"/>
<evidence type="ECO:0000313" key="2">
    <source>
        <dbReference type="EMBL" id="REA54983.1"/>
    </source>
</evidence>
<dbReference type="RefSeq" id="WP_115834420.1">
    <property type="nucleotide sequence ID" value="NZ_QNUL01000053.1"/>
</dbReference>
<protein>
    <submittedName>
        <fullName evidence="2">DNA methylase</fullName>
    </submittedName>
</protein>
<dbReference type="SUPFAM" id="SSF52980">
    <property type="entry name" value="Restriction endonuclease-like"/>
    <property type="match status" value="1"/>
</dbReference>
<keyword evidence="2" id="KW-0808">Transferase</keyword>
<sequence length="123" mass="14568">MARHIIPYNPILKKLARELRQNMTLSEVLLWNQLKQGQLLGYDFDRQRPIDNYIVDFYCKDLRLAIEIDGSYHNAEDVAANDIIRQNRLESLGVRFLRFSDLEVKKDMINVLISIQFWIEDNA</sequence>
<dbReference type="GO" id="GO:0032259">
    <property type="term" value="P:methylation"/>
    <property type="evidence" value="ECO:0007669"/>
    <property type="project" value="UniProtKB-KW"/>
</dbReference>
<dbReference type="PANTHER" id="PTHR38590:SF1">
    <property type="entry name" value="BLL0828 PROTEIN"/>
    <property type="match status" value="1"/>
</dbReference>
<reference evidence="2 3" key="1">
    <citation type="submission" date="2018-07" db="EMBL/GenBank/DDBJ databases">
        <title>Dyadobacter roseus sp. nov., isolated from rose rhizosphere soil.</title>
        <authorList>
            <person name="Chen L."/>
        </authorList>
    </citation>
    <scope>NUCLEOTIDE SEQUENCE [LARGE SCALE GENOMIC DNA]</scope>
    <source>
        <strain evidence="2 3">RS19</strain>
    </source>
</reference>
<dbReference type="PANTHER" id="PTHR38590">
    <property type="entry name" value="BLL0828 PROTEIN"/>
    <property type="match status" value="1"/>
</dbReference>
<evidence type="ECO:0000313" key="3">
    <source>
        <dbReference type="Proteomes" id="UP000256373"/>
    </source>
</evidence>
<keyword evidence="2" id="KW-0489">Methyltransferase</keyword>
<feature type="domain" description="DUF559" evidence="1">
    <location>
        <begin position="13"/>
        <end position="116"/>
    </location>
</feature>
<dbReference type="CDD" id="cd01038">
    <property type="entry name" value="Endonuclease_DUF559"/>
    <property type="match status" value="1"/>
</dbReference>
<dbReference type="Pfam" id="PF04480">
    <property type="entry name" value="DUF559"/>
    <property type="match status" value="1"/>
</dbReference>
<dbReference type="OrthoDB" id="9798754at2"/>
<gene>
    <name evidence="2" type="ORF">DSL64_28720</name>
</gene>
<dbReference type="AlphaFoldDB" id="A0A3D8Y5D4"/>
<dbReference type="Gene3D" id="3.40.960.10">
    <property type="entry name" value="VSR Endonuclease"/>
    <property type="match status" value="1"/>
</dbReference>
<keyword evidence="3" id="KW-1185">Reference proteome</keyword>
<dbReference type="InterPro" id="IPR047216">
    <property type="entry name" value="Endonuclease_DUF559_bact"/>
</dbReference>
<organism evidence="2 3">
    <name type="scientific">Dyadobacter luteus</name>
    <dbReference type="NCBI Taxonomy" id="2259619"/>
    <lineage>
        <taxon>Bacteria</taxon>
        <taxon>Pseudomonadati</taxon>
        <taxon>Bacteroidota</taxon>
        <taxon>Cytophagia</taxon>
        <taxon>Cytophagales</taxon>
        <taxon>Spirosomataceae</taxon>
        <taxon>Dyadobacter</taxon>
    </lineage>
</organism>
<name>A0A3D8Y5D4_9BACT</name>
<dbReference type="InterPro" id="IPR011335">
    <property type="entry name" value="Restrct_endonuc-II-like"/>
</dbReference>
<accession>A0A3D8Y5D4</accession>
<dbReference type="InterPro" id="IPR007569">
    <property type="entry name" value="DUF559"/>
</dbReference>